<dbReference type="InterPro" id="IPR003607">
    <property type="entry name" value="HD/PDEase_dom"/>
</dbReference>
<keyword evidence="13" id="KW-1185">Reference proteome</keyword>
<comment type="similarity">
    <text evidence="9">Belongs to the tRNA nucleotidyltransferase/poly(A) polymerase family.</text>
</comment>
<proteinExistence type="inferred from homology"/>
<evidence type="ECO:0000313" key="12">
    <source>
        <dbReference type="EMBL" id="BCK80397.1"/>
    </source>
</evidence>
<dbReference type="AlphaFoldDB" id="A0A810Q2C2"/>
<dbReference type="InterPro" id="IPR050124">
    <property type="entry name" value="tRNA_CCA-adding_enzyme"/>
</dbReference>
<dbReference type="CDD" id="cd00077">
    <property type="entry name" value="HDc"/>
    <property type="match status" value="1"/>
</dbReference>
<name>A0A810Q2C2_9FIRM</name>
<evidence type="ECO:0000259" key="11">
    <source>
        <dbReference type="Pfam" id="PF01966"/>
    </source>
</evidence>
<dbReference type="InterPro" id="IPR002646">
    <property type="entry name" value="PolA_pol_head_dom"/>
</dbReference>
<dbReference type="GO" id="GO:0003723">
    <property type="term" value="F:RNA binding"/>
    <property type="evidence" value="ECO:0007669"/>
    <property type="project" value="UniProtKB-KW"/>
</dbReference>
<keyword evidence="3" id="KW-0548">Nucleotidyltransferase</keyword>
<accession>A0A810Q2C2</accession>
<dbReference type="InterPro" id="IPR043519">
    <property type="entry name" value="NT_sf"/>
</dbReference>
<dbReference type="KEGG" id="vcop:MM50RIKEN_01600"/>
<keyword evidence="4" id="KW-0479">Metal-binding</keyword>
<dbReference type="PANTHER" id="PTHR47545">
    <property type="entry name" value="MULTIFUNCTIONAL CCA PROTEIN"/>
    <property type="match status" value="1"/>
</dbReference>
<dbReference type="Pfam" id="PF01966">
    <property type="entry name" value="HD"/>
    <property type="match status" value="1"/>
</dbReference>
<evidence type="ECO:0000256" key="3">
    <source>
        <dbReference type="ARBA" id="ARBA00022695"/>
    </source>
</evidence>
<dbReference type="RefSeq" id="WP_213541363.1">
    <property type="nucleotide sequence ID" value="NZ_AP023418.1"/>
</dbReference>
<dbReference type="CDD" id="cd05398">
    <property type="entry name" value="NT_ClassII-CCAase"/>
    <property type="match status" value="1"/>
</dbReference>
<keyword evidence="7" id="KW-0460">Magnesium</keyword>
<dbReference type="SUPFAM" id="SSF81301">
    <property type="entry name" value="Nucleotidyltransferase"/>
    <property type="match status" value="1"/>
</dbReference>
<keyword evidence="8 9" id="KW-0694">RNA-binding</keyword>
<dbReference type="Proteomes" id="UP000681035">
    <property type="component" value="Chromosome"/>
</dbReference>
<evidence type="ECO:0000313" key="13">
    <source>
        <dbReference type="Proteomes" id="UP000681035"/>
    </source>
</evidence>
<evidence type="ECO:0000256" key="7">
    <source>
        <dbReference type="ARBA" id="ARBA00022842"/>
    </source>
</evidence>
<evidence type="ECO:0000259" key="10">
    <source>
        <dbReference type="Pfam" id="PF01743"/>
    </source>
</evidence>
<dbReference type="Pfam" id="PF01743">
    <property type="entry name" value="PolyA_pol"/>
    <property type="match status" value="1"/>
</dbReference>
<keyword evidence="1 9" id="KW-0808">Transferase</keyword>
<dbReference type="InterPro" id="IPR006674">
    <property type="entry name" value="HD_domain"/>
</dbReference>
<dbReference type="Gene3D" id="3.30.460.10">
    <property type="entry name" value="Beta Polymerase, domain 2"/>
    <property type="match status" value="1"/>
</dbReference>
<dbReference type="PANTHER" id="PTHR47545:SF1">
    <property type="entry name" value="MULTIFUNCTIONAL CCA PROTEIN"/>
    <property type="match status" value="1"/>
</dbReference>
<keyword evidence="6" id="KW-0067">ATP-binding</keyword>
<feature type="domain" description="HD" evidence="11">
    <location>
        <begin position="248"/>
        <end position="368"/>
    </location>
</feature>
<sequence>MTRDRETARRIAQEVRPLGGSVYYVGGCVRDRLLGRESKDLDIEVHGVTPQQLEIVLDRMGGRRTVGASFGVYGLAGCGLDIAMPRREAAVGRGHRDFTVEVDPWLGPERAARRRDFTVNALMEDVLTGQVLDFFGGREDLRRGLLRHVDDHSFPEDPLRVLRGAQFAARFGFTVAEETVALCRTMDLSALSRERVEGELQKALLQAPRPSIFFRTLDIMHQLRPWFTEVQRLQGVPQPPRYHGEGDVWEHTMAVLDTAAELRPQAAQPMALMLAALAHDFGKVTATTESGGVIHAYGHEEAGLPPAEDFLRRVIGEKALHRCVKNLVALHMKPNAMAQSGASVKSTNRLLDAAIEPEDLILLALADHRGSRCDPPRPDPEPFLRQRLEVYRATMARPMVTGSDLISAGLTPDRDFSQLLAYARKLHLAGLDREAALRQTLAYARKLSKKHQKEG</sequence>
<organism evidence="12 13">
    <name type="scientific">Vescimonas coprocola</name>
    <dbReference type="NCBI Taxonomy" id="2714355"/>
    <lineage>
        <taxon>Bacteria</taxon>
        <taxon>Bacillati</taxon>
        <taxon>Bacillota</taxon>
        <taxon>Clostridia</taxon>
        <taxon>Eubacteriales</taxon>
        <taxon>Oscillospiraceae</taxon>
        <taxon>Vescimonas</taxon>
    </lineage>
</organism>
<feature type="domain" description="Poly A polymerase head" evidence="10">
    <location>
        <begin position="22"/>
        <end position="147"/>
    </location>
</feature>
<keyword evidence="5" id="KW-0547">Nucleotide-binding</keyword>
<dbReference type="GO" id="GO:0005524">
    <property type="term" value="F:ATP binding"/>
    <property type="evidence" value="ECO:0007669"/>
    <property type="project" value="UniProtKB-KW"/>
</dbReference>
<evidence type="ECO:0000256" key="5">
    <source>
        <dbReference type="ARBA" id="ARBA00022741"/>
    </source>
</evidence>
<evidence type="ECO:0000256" key="1">
    <source>
        <dbReference type="ARBA" id="ARBA00022679"/>
    </source>
</evidence>
<keyword evidence="2" id="KW-0819">tRNA processing</keyword>
<evidence type="ECO:0000256" key="9">
    <source>
        <dbReference type="RuleBase" id="RU003953"/>
    </source>
</evidence>
<evidence type="ECO:0008006" key="14">
    <source>
        <dbReference type="Google" id="ProtNLM"/>
    </source>
</evidence>
<gene>
    <name evidence="12" type="ORF">MM50RIKEN_01600</name>
</gene>
<dbReference type="EMBL" id="AP023418">
    <property type="protein sequence ID" value="BCK80397.1"/>
    <property type="molecule type" value="Genomic_DNA"/>
</dbReference>
<dbReference type="GO" id="GO:0046872">
    <property type="term" value="F:metal ion binding"/>
    <property type="evidence" value="ECO:0007669"/>
    <property type="project" value="UniProtKB-KW"/>
</dbReference>
<evidence type="ECO:0000256" key="8">
    <source>
        <dbReference type="ARBA" id="ARBA00022884"/>
    </source>
</evidence>
<protein>
    <recommendedName>
        <fullName evidence="14">tRNA nucleotidyltransferase</fullName>
    </recommendedName>
</protein>
<evidence type="ECO:0000256" key="6">
    <source>
        <dbReference type="ARBA" id="ARBA00022840"/>
    </source>
</evidence>
<dbReference type="SUPFAM" id="SSF81891">
    <property type="entry name" value="Poly A polymerase C-terminal region-like"/>
    <property type="match status" value="1"/>
</dbReference>
<evidence type="ECO:0000256" key="4">
    <source>
        <dbReference type="ARBA" id="ARBA00022723"/>
    </source>
</evidence>
<dbReference type="GO" id="GO:0008033">
    <property type="term" value="P:tRNA processing"/>
    <property type="evidence" value="ECO:0007669"/>
    <property type="project" value="UniProtKB-KW"/>
</dbReference>
<dbReference type="GO" id="GO:0016779">
    <property type="term" value="F:nucleotidyltransferase activity"/>
    <property type="evidence" value="ECO:0007669"/>
    <property type="project" value="UniProtKB-KW"/>
</dbReference>
<dbReference type="Gene3D" id="1.10.3090.10">
    <property type="entry name" value="cca-adding enzyme, domain 2"/>
    <property type="match status" value="1"/>
</dbReference>
<evidence type="ECO:0000256" key="2">
    <source>
        <dbReference type="ARBA" id="ARBA00022694"/>
    </source>
</evidence>
<reference evidence="12" key="1">
    <citation type="submission" date="2020-09" db="EMBL/GenBank/DDBJ databases">
        <title>New species isolated from human feces.</title>
        <authorList>
            <person name="Kitahara M."/>
            <person name="Shigeno Y."/>
            <person name="Shime M."/>
            <person name="Matsumoto Y."/>
            <person name="Nakamura S."/>
            <person name="Motooka D."/>
            <person name="Fukuoka S."/>
            <person name="Nishikawa H."/>
            <person name="Benno Y."/>
        </authorList>
    </citation>
    <scope>NUCLEOTIDE SEQUENCE</scope>
    <source>
        <strain evidence="12">MM50</strain>
    </source>
</reference>